<organism evidence="6">
    <name type="scientific">Caldiarchaeum subterraneum</name>
    <dbReference type="NCBI Taxonomy" id="311458"/>
    <lineage>
        <taxon>Archaea</taxon>
        <taxon>Nitrososphaerota</taxon>
        <taxon>Candidatus Caldarchaeales</taxon>
        <taxon>Candidatus Caldarchaeaceae</taxon>
        <taxon>Candidatus Caldarchaeum</taxon>
    </lineage>
</organism>
<dbReference type="GO" id="GO:0015833">
    <property type="term" value="P:peptide transport"/>
    <property type="evidence" value="ECO:0007669"/>
    <property type="project" value="InterPro"/>
</dbReference>
<evidence type="ECO:0000256" key="1">
    <source>
        <dbReference type="ARBA" id="ARBA00022448"/>
    </source>
</evidence>
<dbReference type="Pfam" id="PF08352">
    <property type="entry name" value="oligo_HPY"/>
    <property type="match status" value="1"/>
</dbReference>
<feature type="region of interest" description="Disordered" evidence="4">
    <location>
        <begin position="256"/>
        <end position="281"/>
    </location>
</feature>
<dbReference type="CDD" id="cd03257">
    <property type="entry name" value="ABC_NikE_OppD_transporters"/>
    <property type="match status" value="1"/>
</dbReference>
<sequence length="324" mass="36148">MNPNILLSVENVVKYFPLRRGLIFSKKNYVRAVDGVSFKVVQGDNLAIVGESGSGKTTLGRIICRLLEPTSGQIFLDGKDVYSYSPHDYAKLVQPIFQDPYSALNPWKKVHQILEAPFKIHHIKYTEEDLVNLLENVGLTKDFLKRYPHELSGGQRQRIVIARALALRPKIIVADEPVSGLDVTVQTQIIQLLKQIQTISNSTYIVISHDLRLVERLCTRVVVMYLGKICEIGPVNKIIGSPVHPYTKSLLASFPSGDPEDRRWVESPPLKGEAPSAVSPPSGCRFRTRCSLAQPKCAMEEPPLTRIDGDHYAACPVVLGGWRD</sequence>
<dbReference type="InterPro" id="IPR050319">
    <property type="entry name" value="ABC_transp_ATP-bind"/>
</dbReference>
<evidence type="ECO:0000256" key="3">
    <source>
        <dbReference type="ARBA" id="ARBA00022840"/>
    </source>
</evidence>
<name>A0A7C5Y7U4_CALS0</name>
<dbReference type="FunFam" id="3.40.50.300:FF:000016">
    <property type="entry name" value="Oligopeptide ABC transporter ATP-binding component"/>
    <property type="match status" value="1"/>
</dbReference>
<reference evidence="6" key="1">
    <citation type="journal article" date="2020" name="mSystems">
        <title>Genome- and Community-Level Interaction Insights into Carbon Utilization and Element Cycling Functions of Hydrothermarchaeota in Hydrothermal Sediment.</title>
        <authorList>
            <person name="Zhou Z."/>
            <person name="Liu Y."/>
            <person name="Xu W."/>
            <person name="Pan J."/>
            <person name="Luo Z.H."/>
            <person name="Li M."/>
        </authorList>
    </citation>
    <scope>NUCLEOTIDE SEQUENCE [LARGE SCALE GENOMIC DNA]</scope>
    <source>
        <strain evidence="6">SpSt-1084</strain>
    </source>
</reference>
<feature type="domain" description="ABC transporter" evidence="5">
    <location>
        <begin position="7"/>
        <end position="251"/>
    </location>
</feature>
<dbReference type="InterPro" id="IPR003439">
    <property type="entry name" value="ABC_transporter-like_ATP-bd"/>
</dbReference>
<protein>
    <submittedName>
        <fullName evidence="6">ABC transporter ATP-binding protein</fullName>
    </submittedName>
</protein>
<dbReference type="NCBIfam" id="TIGR01727">
    <property type="entry name" value="oligo_HPY"/>
    <property type="match status" value="1"/>
</dbReference>
<evidence type="ECO:0000313" key="6">
    <source>
        <dbReference type="EMBL" id="HHR40300.1"/>
    </source>
</evidence>
<dbReference type="AlphaFoldDB" id="A0A7C5Y7U4"/>
<dbReference type="GO" id="GO:0016887">
    <property type="term" value="F:ATP hydrolysis activity"/>
    <property type="evidence" value="ECO:0007669"/>
    <property type="project" value="InterPro"/>
</dbReference>
<dbReference type="InterPro" id="IPR003593">
    <property type="entry name" value="AAA+_ATPase"/>
</dbReference>
<gene>
    <name evidence="6" type="ORF">ENM42_00555</name>
</gene>
<evidence type="ECO:0000259" key="5">
    <source>
        <dbReference type="PROSITE" id="PS50893"/>
    </source>
</evidence>
<dbReference type="PROSITE" id="PS00211">
    <property type="entry name" value="ABC_TRANSPORTER_1"/>
    <property type="match status" value="1"/>
</dbReference>
<comment type="caution">
    <text evidence="6">The sequence shown here is derived from an EMBL/GenBank/DDBJ whole genome shotgun (WGS) entry which is preliminary data.</text>
</comment>
<dbReference type="Gene3D" id="3.40.50.300">
    <property type="entry name" value="P-loop containing nucleotide triphosphate hydrolases"/>
    <property type="match status" value="1"/>
</dbReference>
<keyword evidence="3 6" id="KW-0067">ATP-binding</keyword>
<dbReference type="InterPro" id="IPR017871">
    <property type="entry name" value="ABC_transporter-like_CS"/>
</dbReference>
<dbReference type="Pfam" id="PF00005">
    <property type="entry name" value="ABC_tran"/>
    <property type="match status" value="1"/>
</dbReference>
<dbReference type="GO" id="GO:0055085">
    <property type="term" value="P:transmembrane transport"/>
    <property type="evidence" value="ECO:0007669"/>
    <property type="project" value="UniProtKB-ARBA"/>
</dbReference>
<proteinExistence type="predicted"/>
<dbReference type="PROSITE" id="PS50893">
    <property type="entry name" value="ABC_TRANSPORTER_2"/>
    <property type="match status" value="1"/>
</dbReference>
<dbReference type="SUPFAM" id="SSF52540">
    <property type="entry name" value="P-loop containing nucleoside triphosphate hydrolases"/>
    <property type="match status" value="1"/>
</dbReference>
<evidence type="ECO:0000256" key="2">
    <source>
        <dbReference type="ARBA" id="ARBA00022741"/>
    </source>
</evidence>
<dbReference type="InterPro" id="IPR013563">
    <property type="entry name" value="Oligopep_ABC_C"/>
</dbReference>
<dbReference type="EMBL" id="DRXS01000032">
    <property type="protein sequence ID" value="HHR40300.1"/>
    <property type="molecule type" value="Genomic_DNA"/>
</dbReference>
<keyword evidence="1" id="KW-0813">Transport</keyword>
<dbReference type="SMART" id="SM00382">
    <property type="entry name" value="AAA"/>
    <property type="match status" value="1"/>
</dbReference>
<dbReference type="PANTHER" id="PTHR43776">
    <property type="entry name" value="TRANSPORT ATP-BINDING PROTEIN"/>
    <property type="match status" value="1"/>
</dbReference>
<keyword evidence="2" id="KW-0547">Nucleotide-binding</keyword>
<evidence type="ECO:0000256" key="4">
    <source>
        <dbReference type="SAM" id="MobiDB-lite"/>
    </source>
</evidence>
<accession>A0A7C5Y7U4</accession>
<dbReference type="InterPro" id="IPR027417">
    <property type="entry name" value="P-loop_NTPase"/>
</dbReference>
<dbReference type="GO" id="GO:0005524">
    <property type="term" value="F:ATP binding"/>
    <property type="evidence" value="ECO:0007669"/>
    <property type="project" value="UniProtKB-KW"/>
</dbReference>